<evidence type="ECO:0000256" key="1">
    <source>
        <dbReference type="ARBA" id="ARBA00004123"/>
    </source>
</evidence>
<sequence length="130" mass="14472">MNAPSRYEMFVLNDGEAKVEVVEDTKIPNAATLTINKEDHTLANMLRSQLLLFPYVQFAGYKVPHPLEPRVVLKVQTDGSRTPLVAVQEAINTLLILLGRVRTQFQQEAVRARALEGTEDQFAGAGEGFF</sequence>
<evidence type="ECO:0000256" key="4">
    <source>
        <dbReference type="ARBA" id="ARBA00023242"/>
    </source>
</evidence>
<dbReference type="GO" id="GO:0006366">
    <property type="term" value="P:transcription by RNA polymerase II"/>
    <property type="evidence" value="ECO:0007669"/>
    <property type="project" value="InterPro"/>
</dbReference>
<dbReference type="HAMAP" id="MF_00261">
    <property type="entry name" value="RNApol_arch_Rpo11"/>
    <property type="match status" value="1"/>
</dbReference>
<dbReference type="Pfam" id="PF13656">
    <property type="entry name" value="RNA_pol_L_2"/>
    <property type="match status" value="1"/>
</dbReference>
<dbReference type="InterPro" id="IPR009025">
    <property type="entry name" value="RBP11-like_dimer"/>
</dbReference>
<evidence type="ECO:0000313" key="7">
    <source>
        <dbReference type="EMBL" id="CDR47055.1"/>
    </source>
</evidence>
<dbReference type="GO" id="GO:0003899">
    <property type="term" value="F:DNA-directed RNA polymerase activity"/>
    <property type="evidence" value="ECO:0007669"/>
    <property type="project" value="InterPro"/>
</dbReference>
<comment type="subcellular location">
    <subcellularLocation>
        <location evidence="1">Nucleus</location>
    </subcellularLocation>
</comment>
<protein>
    <submittedName>
        <fullName evidence="7">RHTO0S13e05336g1_1</fullName>
    </submittedName>
</protein>
<dbReference type="InterPro" id="IPR036603">
    <property type="entry name" value="RBP11-like"/>
</dbReference>
<keyword evidence="4" id="KW-0539">Nucleus</keyword>
<keyword evidence="3" id="KW-0804">Transcription</keyword>
<evidence type="ECO:0000256" key="3">
    <source>
        <dbReference type="ARBA" id="ARBA00023163"/>
    </source>
</evidence>
<dbReference type="InterPro" id="IPR037685">
    <property type="entry name" value="RBP11"/>
</dbReference>
<comment type="similarity">
    <text evidence="5">Belongs to the archaeal Rpo11/eukaryotic RPB11/RPC19 RNA polymerase subunit family.</text>
</comment>
<keyword evidence="2" id="KW-0240">DNA-directed RNA polymerase</keyword>
<dbReference type="EMBL" id="LK052948">
    <property type="protein sequence ID" value="CDR47055.1"/>
    <property type="molecule type" value="Genomic_DNA"/>
</dbReference>
<dbReference type="PANTHER" id="PTHR13946:SF16">
    <property type="entry name" value="DNA-DIRECTED RNA POLYMERASE II SUBUNIT RPB11"/>
    <property type="match status" value="1"/>
</dbReference>
<dbReference type="GO" id="GO:0046983">
    <property type="term" value="F:protein dimerization activity"/>
    <property type="evidence" value="ECO:0007669"/>
    <property type="project" value="InterPro"/>
</dbReference>
<dbReference type="GO" id="GO:0003677">
    <property type="term" value="F:DNA binding"/>
    <property type="evidence" value="ECO:0007669"/>
    <property type="project" value="InterPro"/>
</dbReference>
<evidence type="ECO:0000259" key="6">
    <source>
        <dbReference type="Pfam" id="PF13656"/>
    </source>
</evidence>
<dbReference type="AlphaFoldDB" id="A0A061BAV9"/>
<reference evidence="7" key="1">
    <citation type="journal article" date="2014" name="Genome Announc.">
        <title>Draft genome sequence of Rhodosporidium toruloides CECT1137, an oleaginous yeast of biotechnological interest.</title>
        <authorList>
            <person name="Morin N."/>
            <person name="Calcas X."/>
            <person name="Devillers H."/>
            <person name="Durrens P."/>
            <person name="Sherman D.J."/>
            <person name="Nicaud J.-M."/>
            <person name="Neuveglise C."/>
        </authorList>
    </citation>
    <scope>NUCLEOTIDE SEQUENCE</scope>
    <source>
        <strain evidence="7">CECT1137</strain>
    </source>
</reference>
<dbReference type="OrthoDB" id="10248581at2759"/>
<evidence type="ECO:0000256" key="5">
    <source>
        <dbReference type="ARBA" id="ARBA00025751"/>
    </source>
</evidence>
<organism evidence="7">
    <name type="scientific">Rhodotorula toruloides</name>
    <name type="common">Yeast</name>
    <name type="synonym">Rhodosporidium toruloides</name>
    <dbReference type="NCBI Taxonomy" id="5286"/>
    <lineage>
        <taxon>Eukaryota</taxon>
        <taxon>Fungi</taxon>
        <taxon>Dikarya</taxon>
        <taxon>Basidiomycota</taxon>
        <taxon>Pucciniomycotina</taxon>
        <taxon>Microbotryomycetes</taxon>
        <taxon>Sporidiobolales</taxon>
        <taxon>Sporidiobolaceae</taxon>
        <taxon>Rhodotorula</taxon>
    </lineage>
</organism>
<dbReference type="PANTHER" id="PTHR13946">
    <property type="entry name" value="DNA-DIRECTED RNA POLYMERASE I,II,III"/>
    <property type="match status" value="1"/>
</dbReference>
<feature type="domain" description="DNA-directed RNA polymerase RBP11-like dimerisation" evidence="6">
    <location>
        <begin position="30"/>
        <end position="101"/>
    </location>
</feature>
<evidence type="ECO:0000256" key="2">
    <source>
        <dbReference type="ARBA" id="ARBA00022478"/>
    </source>
</evidence>
<proteinExistence type="inferred from homology"/>
<name>A0A061BAV9_RHOTO</name>
<dbReference type="CDD" id="cd06926">
    <property type="entry name" value="RNAP_II_RPB11"/>
    <property type="match status" value="1"/>
</dbReference>
<dbReference type="GO" id="GO:0005665">
    <property type="term" value="C:RNA polymerase II, core complex"/>
    <property type="evidence" value="ECO:0007669"/>
    <property type="project" value="InterPro"/>
</dbReference>
<dbReference type="SUPFAM" id="SSF55257">
    <property type="entry name" value="RBP11-like subunits of RNA polymerase"/>
    <property type="match status" value="1"/>
</dbReference>
<dbReference type="InterPro" id="IPR008193">
    <property type="entry name" value="RNA_pol_Rpb11_13-16kDa_CS"/>
</dbReference>
<accession>A0A061BAV9</accession>
<dbReference type="PROSITE" id="PS01154">
    <property type="entry name" value="RNA_POL_L_13KD"/>
    <property type="match status" value="1"/>
</dbReference>
<dbReference type="Gene3D" id="3.30.1360.10">
    <property type="entry name" value="RNA polymerase, RBP11-like subunit"/>
    <property type="match status" value="1"/>
</dbReference>
<dbReference type="InterPro" id="IPR022905">
    <property type="entry name" value="Rpo11-like"/>
</dbReference>
<gene>
    <name evidence="7" type="ORF">RHTO0S_13e05336g</name>
</gene>